<evidence type="ECO:0000256" key="3">
    <source>
        <dbReference type="ARBA" id="ARBA00022833"/>
    </source>
</evidence>
<evidence type="ECO:0000256" key="4">
    <source>
        <dbReference type="ARBA" id="ARBA00023134"/>
    </source>
</evidence>
<evidence type="ECO:0000256" key="6">
    <source>
        <dbReference type="ARBA" id="ARBA00034320"/>
    </source>
</evidence>
<dbReference type="PANTHER" id="PTHR13748">
    <property type="entry name" value="COBW-RELATED"/>
    <property type="match status" value="1"/>
</dbReference>
<evidence type="ECO:0008006" key="12">
    <source>
        <dbReference type="Google" id="ProtNLM"/>
    </source>
</evidence>
<evidence type="ECO:0000256" key="5">
    <source>
        <dbReference type="ARBA" id="ARBA00023186"/>
    </source>
</evidence>
<keyword evidence="3" id="KW-0862">Zinc</keyword>
<keyword evidence="4" id="KW-0342">GTP-binding</keyword>
<evidence type="ECO:0000259" key="8">
    <source>
        <dbReference type="Pfam" id="PF02492"/>
    </source>
</evidence>
<dbReference type="Gene3D" id="3.40.50.300">
    <property type="entry name" value="P-loop containing nucleotide triphosphate hydrolases"/>
    <property type="match status" value="1"/>
</dbReference>
<gene>
    <name evidence="10" type="ORF">CCMP2556_LOCUS48780</name>
</gene>
<sequence>MDGRDFMVPSDFPPLQMDVAPQKAWGPVKVPETHGVPVTLLTGFLGAGKTARLNATLKEGKSRIAVIENEIGALGVDGALVANAHAEADGVIELSNGCLCCSAEVDLVAALEGLVRRHRSGRCLERIIIETTGLADLAPVISLLEDKTDPLAEDLFLDSTVTVVDVSHLLRSSGPCEGPLHSWSSGFGTSASLDMAASMPRAAVPGPGRSAALRTFWRQVAFADQLILSKAEQLGEDEVNHPIQILQKVNPLAEMIVSNDRSIQPLPPPRRTSAPVSAFERLGALPSSWQTIQPAHLEGVECITLRLEGKLFAEDALLRWARGLLQADLEVWRIKGLLQIQGRGLMLLQGAGDQVTLEPWPEAEVHFVVCIGAKGALGAKEQLEVALASCATVMPSLRG</sequence>
<comment type="caution">
    <text evidence="10">The sequence shown here is derived from an EMBL/GenBank/DDBJ whole genome shotgun (WGS) entry which is preliminary data.</text>
</comment>
<dbReference type="InterPro" id="IPR003495">
    <property type="entry name" value="CobW/HypB/UreG_nucleotide-bd"/>
</dbReference>
<evidence type="ECO:0000256" key="2">
    <source>
        <dbReference type="ARBA" id="ARBA00022801"/>
    </source>
</evidence>
<keyword evidence="11" id="KW-1185">Reference proteome</keyword>
<dbReference type="PANTHER" id="PTHR13748:SF31">
    <property type="entry name" value="ZINC-REGULATED GTPASE METALLOPROTEIN ACTIVATOR 1A-RELATED"/>
    <property type="match status" value="1"/>
</dbReference>
<feature type="domain" description="CobW C-terminal" evidence="9">
    <location>
        <begin position="311"/>
        <end position="390"/>
    </location>
</feature>
<keyword evidence="1" id="KW-0547">Nucleotide-binding</keyword>
<dbReference type="InterPro" id="IPR051316">
    <property type="entry name" value="Zinc-reg_GTPase_activator"/>
</dbReference>
<proteinExistence type="inferred from homology"/>
<dbReference type="EMBL" id="CAXAMN010026572">
    <property type="protein sequence ID" value="CAK9103980.1"/>
    <property type="molecule type" value="Genomic_DNA"/>
</dbReference>
<evidence type="ECO:0000259" key="9">
    <source>
        <dbReference type="Pfam" id="PF07683"/>
    </source>
</evidence>
<evidence type="ECO:0000256" key="1">
    <source>
        <dbReference type="ARBA" id="ARBA00022741"/>
    </source>
</evidence>
<evidence type="ECO:0000313" key="11">
    <source>
        <dbReference type="Proteomes" id="UP001642484"/>
    </source>
</evidence>
<dbReference type="InterPro" id="IPR027417">
    <property type="entry name" value="P-loop_NTPase"/>
</dbReference>
<dbReference type="Proteomes" id="UP001642484">
    <property type="component" value="Unassembled WGS sequence"/>
</dbReference>
<dbReference type="InterPro" id="IPR011629">
    <property type="entry name" value="CobW-like_C"/>
</dbReference>
<keyword evidence="5" id="KW-0143">Chaperone</keyword>
<evidence type="ECO:0000313" key="10">
    <source>
        <dbReference type="EMBL" id="CAK9103980.1"/>
    </source>
</evidence>
<keyword evidence="2" id="KW-0378">Hydrolase</keyword>
<comment type="catalytic activity">
    <reaction evidence="7">
        <text>GTP + H2O = GDP + phosphate + H(+)</text>
        <dbReference type="Rhea" id="RHEA:19669"/>
        <dbReference type="ChEBI" id="CHEBI:15377"/>
        <dbReference type="ChEBI" id="CHEBI:15378"/>
        <dbReference type="ChEBI" id="CHEBI:37565"/>
        <dbReference type="ChEBI" id="CHEBI:43474"/>
        <dbReference type="ChEBI" id="CHEBI:58189"/>
    </reaction>
    <physiologicalReaction direction="left-to-right" evidence="7">
        <dbReference type="Rhea" id="RHEA:19670"/>
    </physiologicalReaction>
</comment>
<comment type="similarity">
    <text evidence="6">Belongs to the SIMIBI class G3E GTPase family. ZNG1 subfamily.</text>
</comment>
<organism evidence="10 11">
    <name type="scientific">Durusdinium trenchii</name>
    <dbReference type="NCBI Taxonomy" id="1381693"/>
    <lineage>
        <taxon>Eukaryota</taxon>
        <taxon>Sar</taxon>
        <taxon>Alveolata</taxon>
        <taxon>Dinophyceae</taxon>
        <taxon>Suessiales</taxon>
        <taxon>Symbiodiniaceae</taxon>
        <taxon>Durusdinium</taxon>
    </lineage>
</organism>
<dbReference type="CDD" id="cd03112">
    <property type="entry name" value="CobW-like"/>
    <property type="match status" value="1"/>
</dbReference>
<feature type="domain" description="CobW/HypB/UreG nucleotide-binding" evidence="8">
    <location>
        <begin position="37"/>
        <end position="256"/>
    </location>
</feature>
<dbReference type="Gene3D" id="3.30.1220.10">
    <property type="entry name" value="CobW-like, C-terminal domain"/>
    <property type="match status" value="1"/>
</dbReference>
<name>A0ABP0RTK6_9DINO</name>
<dbReference type="Pfam" id="PF07683">
    <property type="entry name" value="CobW_C"/>
    <property type="match status" value="1"/>
</dbReference>
<dbReference type="InterPro" id="IPR036627">
    <property type="entry name" value="CobW-likC_sf"/>
</dbReference>
<accession>A0ABP0RTK6</accession>
<evidence type="ECO:0000256" key="7">
    <source>
        <dbReference type="ARBA" id="ARBA00049117"/>
    </source>
</evidence>
<protein>
    <recommendedName>
        <fullName evidence="12">CobW C-terminal domain-containing protein</fullName>
    </recommendedName>
</protein>
<dbReference type="SUPFAM" id="SSF52540">
    <property type="entry name" value="P-loop containing nucleoside triphosphate hydrolases"/>
    <property type="match status" value="1"/>
</dbReference>
<dbReference type="Pfam" id="PF02492">
    <property type="entry name" value="cobW"/>
    <property type="match status" value="1"/>
</dbReference>
<reference evidence="10 11" key="1">
    <citation type="submission" date="2024-02" db="EMBL/GenBank/DDBJ databases">
        <authorList>
            <person name="Chen Y."/>
            <person name="Shah S."/>
            <person name="Dougan E. K."/>
            <person name="Thang M."/>
            <person name="Chan C."/>
        </authorList>
    </citation>
    <scope>NUCLEOTIDE SEQUENCE [LARGE SCALE GENOMIC DNA]</scope>
</reference>